<dbReference type="InterPro" id="IPR036770">
    <property type="entry name" value="Ankyrin_rpt-contain_sf"/>
</dbReference>
<name>A0A6C0KB87_9ZZZZ</name>
<proteinExistence type="predicted"/>
<dbReference type="Gene3D" id="1.25.40.20">
    <property type="entry name" value="Ankyrin repeat-containing domain"/>
    <property type="match status" value="1"/>
</dbReference>
<dbReference type="SUPFAM" id="SSF48403">
    <property type="entry name" value="Ankyrin repeat"/>
    <property type="match status" value="1"/>
</dbReference>
<dbReference type="InterPro" id="IPR002110">
    <property type="entry name" value="Ankyrin_rpt"/>
</dbReference>
<dbReference type="Pfam" id="PF13606">
    <property type="entry name" value="Ank_3"/>
    <property type="match status" value="1"/>
</dbReference>
<protein>
    <submittedName>
        <fullName evidence="1">Uncharacterized protein</fullName>
    </submittedName>
</protein>
<dbReference type="EMBL" id="MN740845">
    <property type="protein sequence ID" value="QHU14663.1"/>
    <property type="molecule type" value="Genomic_DNA"/>
</dbReference>
<evidence type="ECO:0000313" key="1">
    <source>
        <dbReference type="EMBL" id="QHU14663.1"/>
    </source>
</evidence>
<dbReference type="AlphaFoldDB" id="A0A6C0KB87"/>
<dbReference type="SMART" id="SM00248">
    <property type="entry name" value="ANK"/>
    <property type="match status" value="2"/>
</dbReference>
<dbReference type="PROSITE" id="PS50088">
    <property type="entry name" value="ANK_REPEAT"/>
    <property type="match status" value="1"/>
</dbReference>
<organism evidence="1">
    <name type="scientific">viral metagenome</name>
    <dbReference type="NCBI Taxonomy" id="1070528"/>
    <lineage>
        <taxon>unclassified sequences</taxon>
        <taxon>metagenomes</taxon>
        <taxon>organismal metagenomes</taxon>
    </lineage>
</organism>
<accession>A0A6C0KB87</accession>
<sequence>MYYTSEEIVEMLRKFHGAIGRNDIRAIQHFMSKDPFLINAKDVHGETAIFRAVLCKRTELVDYLVEHGANCDIMSITGDIPLTASLNSRKWIPFGIVETLFRETKFHIIRKHIPDGVPYYCPSVNIYQLLCGSGVRFTLEEFGILLEIIKVKNRTIDIDINQVNNEGLTAFENLLLSKPQAEYLKLLIQHGATIPSERSLLLSKAMLFNPESPYYKVYNTVRNEYLIKTCKLVSVRMAKTFGNKSSPAIELPEEIHRIILGYLQPLERAKSGAHMWGKLPLRFWDRVGTYL</sequence>
<reference evidence="1" key="1">
    <citation type="journal article" date="2020" name="Nature">
        <title>Giant virus diversity and host interactions through global metagenomics.</title>
        <authorList>
            <person name="Schulz F."/>
            <person name="Roux S."/>
            <person name="Paez-Espino D."/>
            <person name="Jungbluth S."/>
            <person name="Walsh D.A."/>
            <person name="Denef V.J."/>
            <person name="McMahon K.D."/>
            <person name="Konstantinidis K.T."/>
            <person name="Eloe-Fadrosh E.A."/>
            <person name="Kyrpides N.C."/>
            <person name="Woyke T."/>
        </authorList>
    </citation>
    <scope>NUCLEOTIDE SEQUENCE</scope>
    <source>
        <strain evidence="1">GVMAG-S-1102113-126</strain>
    </source>
</reference>